<accession>A0AAD7GPM0</accession>
<protein>
    <submittedName>
        <fullName evidence="1">Uncharacterized protein</fullName>
    </submittedName>
</protein>
<dbReference type="Proteomes" id="UP001221757">
    <property type="component" value="Unassembled WGS sequence"/>
</dbReference>
<proteinExistence type="predicted"/>
<reference evidence="1" key="1">
    <citation type="submission" date="2023-03" db="EMBL/GenBank/DDBJ databases">
        <title>Massive genome expansion in bonnet fungi (Mycena s.s.) driven by repeated elements and novel gene families across ecological guilds.</title>
        <authorList>
            <consortium name="Lawrence Berkeley National Laboratory"/>
            <person name="Harder C.B."/>
            <person name="Miyauchi S."/>
            <person name="Viragh M."/>
            <person name="Kuo A."/>
            <person name="Thoen E."/>
            <person name="Andreopoulos B."/>
            <person name="Lu D."/>
            <person name="Skrede I."/>
            <person name="Drula E."/>
            <person name="Henrissat B."/>
            <person name="Morin E."/>
            <person name="Kohler A."/>
            <person name="Barry K."/>
            <person name="LaButti K."/>
            <person name="Morin E."/>
            <person name="Salamov A."/>
            <person name="Lipzen A."/>
            <person name="Mereny Z."/>
            <person name="Hegedus B."/>
            <person name="Baldrian P."/>
            <person name="Stursova M."/>
            <person name="Weitz H."/>
            <person name="Taylor A."/>
            <person name="Grigoriev I.V."/>
            <person name="Nagy L.G."/>
            <person name="Martin F."/>
            <person name="Kauserud H."/>
        </authorList>
    </citation>
    <scope>NUCLEOTIDE SEQUENCE</scope>
    <source>
        <strain evidence="1">CBHHK067</strain>
    </source>
</reference>
<dbReference type="EMBL" id="JARKIE010000017">
    <property type="protein sequence ID" value="KAJ7701482.1"/>
    <property type="molecule type" value="Genomic_DNA"/>
</dbReference>
<dbReference type="AlphaFoldDB" id="A0AAD7GPM0"/>
<evidence type="ECO:0000313" key="1">
    <source>
        <dbReference type="EMBL" id="KAJ7701482.1"/>
    </source>
</evidence>
<evidence type="ECO:0000313" key="2">
    <source>
        <dbReference type="Proteomes" id="UP001221757"/>
    </source>
</evidence>
<organism evidence="1 2">
    <name type="scientific">Mycena rosella</name>
    <name type="common">Pink bonnet</name>
    <name type="synonym">Agaricus rosellus</name>
    <dbReference type="NCBI Taxonomy" id="1033263"/>
    <lineage>
        <taxon>Eukaryota</taxon>
        <taxon>Fungi</taxon>
        <taxon>Dikarya</taxon>
        <taxon>Basidiomycota</taxon>
        <taxon>Agaricomycotina</taxon>
        <taxon>Agaricomycetes</taxon>
        <taxon>Agaricomycetidae</taxon>
        <taxon>Agaricales</taxon>
        <taxon>Marasmiineae</taxon>
        <taxon>Mycenaceae</taxon>
        <taxon>Mycena</taxon>
    </lineage>
</organism>
<name>A0AAD7GPM0_MYCRO</name>
<keyword evidence="2" id="KW-1185">Reference proteome</keyword>
<gene>
    <name evidence="1" type="ORF">B0H17DRAFT_1045597</name>
</gene>
<dbReference type="PROSITE" id="PS51257">
    <property type="entry name" value="PROKAR_LIPOPROTEIN"/>
    <property type="match status" value="1"/>
</dbReference>
<sequence length="209" mass="22603">MRQFGHITIYYPAAGSCTNCRQSGSSFFSTSDMKVSMRPTLQIIGPGLIDGSLLSEFLRTQKYRLAVMARSADQIAVLSKLGVKTIQTSIQDLGAIGSVVKAHDVLVPSGPTSSPRLNAVYLIRSRSTPRARTTSTSPARRSKPSYAAPRILSPWALNCALTPVVLSASVFGHRYSPHNPIDTVYDDTDPEIINSVSSTAPHRAVDLAW</sequence>
<comment type="caution">
    <text evidence="1">The sequence shown here is derived from an EMBL/GenBank/DDBJ whole genome shotgun (WGS) entry which is preliminary data.</text>
</comment>